<dbReference type="AlphaFoldDB" id="X1TI69"/>
<sequence length="30" mass="3326">YECSVGKCVCIASLEIRQAQQAVEVSEIIR</sequence>
<name>X1TI69_9ZZZZ</name>
<gene>
    <name evidence="1" type="ORF">S12H4_24619</name>
</gene>
<feature type="non-terminal residue" evidence="1">
    <location>
        <position position="1"/>
    </location>
</feature>
<protein>
    <submittedName>
        <fullName evidence="1">Uncharacterized protein</fullName>
    </submittedName>
</protein>
<reference evidence="1" key="1">
    <citation type="journal article" date="2014" name="Front. Microbiol.">
        <title>High frequency of phylogenetically diverse reductive dehalogenase-homologous genes in deep subseafloor sedimentary metagenomes.</title>
        <authorList>
            <person name="Kawai M."/>
            <person name="Futagami T."/>
            <person name="Toyoda A."/>
            <person name="Takaki Y."/>
            <person name="Nishi S."/>
            <person name="Hori S."/>
            <person name="Arai W."/>
            <person name="Tsubouchi T."/>
            <person name="Morono Y."/>
            <person name="Uchiyama I."/>
            <person name="Ito T."/>
            <person name="Fujiyama A."/>
            <person name="Inagaki F."/>
            <person name="Takami H."/>
        </authorList>
    </citation>
    <scope>NUCLEOTIDE SEQUENCE</scope>
    <source>
        <strain evidence="1">Expedition CK06-06</strain>
    </source>
</reference>
<evidence type="ECO:0000313" key="1">
    <source>
        <dbReference type="EMBL" id="GAI79749.1"/>
    </source>
</evidence>
<dbReference type="EMBL" id="BARW01013421">
    <property type="protein sequence ID" value="GAI79749.1"/>
    <property type="molecule type" value="Genomic_DNA"/>
</dbReference>
<accession>X1TI69</accession>
<organism evidence="1">
    <name type="scientific">marine sediment metagenome</name>
    <dbReference type="NCBI Taxonomy" id="412755"/>
    <lineage>
        <taxon>unclassified sequences</taxon>
        <taxon>metagenomes</taxon>
        <taxon>ecological metagenomes</taxon>
    </lineage>
</organism>
<proteinExistence type="predicted"/>
<comment type="caution">
    <text evidence="1">The sequence shown here is derived from an EMBL/GenBank/DDBJ whole genome shotgun (WGS) entry which is preliminary data.</text>
</comment>